<dbReference type="InterPro" id="IPR000089">
    <property type="entry name" value="Biotin_lipoyl"/>
</dbReference>
<dbReference type="EMBL" id="STFF01000001">
    <property type="protein sequence ID" value="THU41503.1"/>
    <property type="molecule type" value="Genomic_DNA"/>
</dbReference>
<evidence type="ECO:0000256" key="3">
    <source>
        <dbReference type="ARBA" id="ARBA00011484"/>
    </source>
</evidence>
<keyword evidence="4 7" id="KW-0808">Transferase</keyword>
<comment type="caution">
    <text evidence="10">The sequence shown here is derived from an EMBL/GenBank/DDBJ whole genome shotgun (WGS) entry which is preliminary data.</text>
</comment>
<dbReference type="RefSeq" id="WP_136575992.1">
    <property type="nucleotide sequence ID" value="NZ_STFF01000001.1"/>
</dbReference>
<dbReference type="OrthoDB" id="3681540at2"/>
<dbReference type="EC" id="2.3.1.-" evidence="7"/>
<evidence type="ECO:0000256" key="6">
    <source>
        <dbReference type="ARBA" id="ARBA00023315"/>
    </source>
</evidence>
<dbReference type="InterPro" id="IPR023213">
    <property type="entry name" value="CAT-like_dom_sf"/>
</dbReference>
<dbReference type="Pfam" id="PF00198">
    <property type="entry name" value="2-oxoacid_dh"/>
    <property type="match status" value="1"/>
</dbReference>
<dbReference type="Gene3D" id="2.40.50.100">
    <property type="match status" value="1"/>
</dbReference>
<accession>A0A4S8I088</accession>
<keyword evidence="6 7" id="KW-0012">Acyltransferase</keyword>
<evidence type="ECO:0000313" key="11">
    <source>
        <dbReference type="Proteomes" id="UP000306918"/>
    </source>
</evidence>
<evidence type="ECO:0000256" key="1">
    <source>
        <dbReference type="ARBA" id="ARBA00001938"/>
    </source>
</evidence>
<dbReference type="Pfam" id="PF00364">
    <property type="entry name" value="Biotin_lipoyl"/>
    <property type="match status" value="1"/>
</dbReference>
<sequence>MALLQEIQVPLLAVNDTTLTVVDVAYPNGQHIKKGDIILVFETSKTTYEVMAEVDGFVQYLCEAGRDYDVNQVVAKIFSTDAEVLKEPIAAKQDLTAQIQEVKQHIVNAWTGDTLYSVEALRLIESLHIDKSAFKGRDFVTRQDVEELKGINGIANKKIAAPPVTATPKKAIAPVDNSKVIIERLSSNKKREIEFLSPVQSTGLTSTINVTVNTEGIFVHLNRSLKYFKNSLLPVIMYETARLLQKYPALNGYFTGDGIAFYKQVNVGFAVDIDKGLKVLKISNSAEKTLADIEENIMALSTRYLDETLQLEDLTDITFTITDLSSEGVAFFRPLINMMNSGILGISAIDDKLQRCTLSCTFDHRVTEGKMVATFLKELANRLESYRATNHIYPVKDIICYKCSKSLADELGDVGFVKSITPEGKEGYICQSCLKGF</sequence>
<dbReference type="InterPro" id="IPR011053">
    <property type="entry name" value="Single_hybrid_motif"/>
</dbReference>
<evidence type="ECO:0000256" key="7">
    <source>
        <dbReference type="RuleBase" id="RU003423"/>
    </source>
</evidence>
<proteinExistence type="inferred from homology"/>
<evidence type="ECO:0000313" key="10">
    <source>
        <dbReference type="EMBL" id="THU41503.1"/>
    </source>
</evidence>
<dbReference type="InterPro" id="IPR003016">
    <property type="entry name" value="2-oxoA_DH_lipoyl-BS"/>
</dbReference>
<protein>
    <recommendedName>
        <fullName evidence="7">Dihydrolipoamide acetyltransferase component of pyruvate dehydrogenase complex</fullName>
        <ecNumber evidence="7">2.3.1.-</ecNumber>
    </recommendedName>
</protein>
<gene>
    <name evidence="10" type="ORF">FAM09_05190</name>
</gene>
<dbReference type="SUPFAM" id="SSF51230">
    <property type="entry name" value="Single hybrid motif"/>
    <property type="match status" value="1"/>
</dbReference>
<dbReference type="Proteomes" id="UP000306918">
    <property type="component" value="Unassembled WGS sequence"/>
</dbReference>
<evidence type="ECO:0000259" key="9">
    <source>
        <dbReference type="Pfam" id="PF00364"/>
    </source>
</evidence>
<dbReference type="GO" id="GO:0005737">
    <property type="term" value="C:cytoplasm"/>
    <property type="evidence" value="ECO:0007669"/>
    <property type="project" value="TreeGrafter"/>
</dbReference>
<evidence type="ECO:0000259" key="8">
    <source>
        <dbReference type="Pfam" id="PF00198"/>
    </source>
</evidence>
<dbReference type="SUPFAM" id="SSF52777">
    <property type="entry name" value="CoA-dependent acyltransferases"/>
    <property type="match status" value="1"/>
</dbReference>
<dbReference type="GO" id="GO:0016407">
    <property type="term" value="F:acetyltransferase activity"/>
    <property type="evidence" value="ECO:0007669"/>
    <property type="project" value="TreeGrafter"/>
</dbReference>
<dbReference type="InterPro" id="IPR001078">
    <property type="entry name" value="2-oxoacid_DH_actylTfrase"/>
</dbReference>
<comment type="subunit">
    <text evidence="3">Forms a 24-polypeptide structural core with octahedral symmetry.</text>
</comment>
<evidence type="ECO:0000256" key="5">
    <source>
        <dbReference type="ARBA" id="ARBA00022823"/>
    </source>
</evidence>
<evidence type="ECO:0000256" key="4">
    <source>
        <dbReference type="ARBA" id="ARBA00022679"/>
    </source>
</evidence>
<name>A0A4S8I088_9BACT</name>
<feature type="domain" description="Lipoyl-binding" evidence="9">
    <location>
        <begin position="6"/>
        <end position="77"/>
    </location>
</feature>
<comment type="similarity">
    <text evidence="2 7">Belongs to the 2-oxoacid dehydrogenase family.</text>
</comment>
<dbReference type="GO" id="GO:0031405">
    <property type="term" value="F:lipoic acid binding"/>
    <property type="evidence" value="ECO:0007669"/>
    <property type="project" value="TreeGrafter"/>
</dbReference>
<reference evidence="10 11" key="1">
    <citation type="submission" date="2019-04" db="EMBL/GenBank/DDBJ databases">
        <title>Niastella caeni sp. nov., isolated from activated sludge.</title>
        <authorList>
            <person name="Sheng M."/>
        </authorList>
    </citation>
    <scope>NUCLEOTIDE SEQUENCE [LARGE SCALE GENOMIC DNA]</scope>
    <source>
        <strain evidence="10 11">HX-2-15</strain>
    </source>
</reference>
<dbReference type="PANTHER" id="PTHR43178:SF5">
    <property type="entry name" value="LIPOAMIDE ACYLTRANSFERASE COMPONENT OF BRANCHED-CHAIN ALPHA-KETO ACID DEHYDROGENASE COMPLEX, MITOCHONDRIAL"/>
    <property type="match status" value="1"/>
</dbReference>
<dbReference type="PROSITE" id="PS00189">
    <property type="entry name" value="LIPOYL"/>
    <property type="match status" value="1"/>
</dbReference>
<organism evidence="10 11">
    <name type="scientific">Niastella caeni</name>
    <dbReference type="NCBI Taxonomy" id="2569763"/>
    <lineage>
        <taxon>Bacteria</taxon>
        <taxon>Pseudomonadati</taxon>
        <taxon>Bacteroidota</taxon>
        <taxon>Chitinophagia</taxon>
        <taxon>Chitinophagales</taxon>
        <taxon>Chitinophagaceae</taxon>
        <taxon>Niastella</taxon>
    </lineage>
</organism>
<comment type="cofactor">
    <cofactor evidence="1 7">
        <name>(R)-lipoate</name>
        <dbReference type="ChEBI" id="CHEBI:83088"/>
    </cofactor>
</comment>
<dbReference type="AlphaFoldDB" id="A0A4S8I088"/>
<dbReference type="Gene3D" id="3.30.559.10">
    <property type="entry name" value="Chloramphenicol acetyltransferase-like domain"/>
    <property type="match status" value="1"/>
</dbReference>
<keyword evidence="5 7" id="KW-0450">Lipoyl</keyword>
<evidence type="ECO:0000256" key="2">
    <source>
        <dbReference type="ARBA" id="ARBA00007317"/>
    </source>
</evidence>
<feature type="domain" description="2-oxoacid dehydrogenase acyltransferase catalytic" evidence="8">
    <location>
        <begin position="220"/>
        <end position="386"/>
    </location>
</feature>
<dbReference type="InterPro" id="IPR050743">
    <property type="entry name" value="2-oxoacid_DH_E2_comp"/>
</dbReference>
<keyword evidence="11" id="KW-1185">Reference proteome</keyword>
<dbReference type="PANTHER" id="PTHR43178">
    <property type="entry name" value="DIHYDROLIPOAMIDE ACETYLTRANSFERASE COMPONENT OF PYRUVATE DEHYDROGENASE COMPLEX"/>
    <property type="match status" value="1"/>
</dbReference>